<organism evidence="1 2">
    <name type="scientific">Vibrio alginolyticus</name>
    <dbReference type="NCBI Taxonomy" id="663"/>
    <lineage>
        <taxon>Bacteria</taxon>
        <taxon>Pseudomonadati</taxon>
        <taxon>Pseudomonadota</taxon>
        <taxon>Gammaproteobacteria</taxon>
        <taxon>Vibrionales</taxon>
        <taxon>Vibrionaceae</taxon>
        <taxon>Vibrio</taxon>
    </lineage>
</organism>
<comment type="caution">
    <text evidence="1">The sequence shown here is derived from an EMBL/GenBank/DDBJ whole genome shotgun (WGS) entry which is preliminary data.</text>
</comment>
<dbReference type="RefSeq" id="WP_053350543.1">
    <property type="nucleotide sequence ID" value="NZ_AP023187.1"/>
</dbReference>
<reference evidence="1 2" key="1">
    <citation type="submission" date="2019-09" db="EMBL/GenBank/DDBJ databases">
        <title>Draft genome sequencing and comparative genomics of hatchery-associated Vibrios.</title>
        <authorList>
            <person name="Kehlet-Delgado H."/>
            <person name="Mueller R.S."/>
        </authorList>
    </citation>
    <scope>NUCLEOTIDE SEQUENCE [LARGE SCALE GENOMIC DNA]</scope>
    <source>
        <strain evidence="1 2">081416A</strain>
    </source>
</reference>
<name>A0A7Y0X2Z5_VIBAL</name>
<dbReference type="AlphaFoldDB" id="A0A7Y0X2Z5"/>
<dbReference type="Proteomes" id="UP000532247">
    <property type="component" value="Unassembled WGS sequence"/>
</dbReference>
<gene>
    <name evidence="1" type="ORF">F0254_02780</name>
</gene>
<evidence type="ECO:0000313" key="2">
    <source>
        <dbReference type="Proteomes" id="UP000532247"/>
    </source>
</evidence>
<dbReference type="EMBL" id="VTYF01000001">
    <property type="protein sequence ID" value="NOI07791.1"/>
    <property type="molecule type" value="Genomic_DNA"/>
</dbReference>
<evidence type="ECO:0008006" key="3">
    <source>
        <dbReference type="Google" id="ProtNLM"/>
    </source>
</evidence>
<sequence length="300" mass="34535">MFDAKELKKIERLAHISLTQAAIDAYREEVKENLDKRKRRIAIKRENLVYLSDDVSEQIRLYTWLPPLNDDERTGTLCLYEASLMRAFYHQLAMRPDEPQSIQLPGYPEVTWKGEGILKTGCLHPNRWLDAYFTSVIVRDRPSMDVLASFPISLMKQSSTKAGELSYMLVDVIQSFHNRTSDYPDKLVAAMDAAVAQGDDWALEIAMGILETFAALTTDIDYDFEEVLIKNLQFQEQYQMRLDAPKKLISIETFISFPLLGMACMWYDKGNCLSVETGWLPPYLVEGRWLEDVKVGKITR</sequence>
<dbReference type="InterPro" id="IPR029074">
    <property type="entry name" value="Imm49"/>
</dbReference>
<dbReference type="Pfam" id="PF15575">
    <property type="entry name" value="Imm49"/>
    <property type="match status" value="1"/>
</dbReference>
<accession>A0A7Y0X2Z5</accession>
<protein>
    <recommendedName>
        <fullName evidence="3">Immunity 49 family protein</fullName>
    </recommendedName>
</protein>
<proteinExistence type="predicted"/>
<evidence type="ECO:0000313" key="1">
    <source>
        <dbReference type="EMBL" id="NOI07791.1"/>
    </source>
</evidence>